<feature type="region of interest" description="Disordered" evidence="1">
    <location>
        <begin position="476"/>
        <end position="675"/>
    </location>
</feature>
<dbReference type="OrthoDB" id="3929192at2759"/>
<feature type="region of interest" description="Disordered" evidence="1">
    <location>
        <begin position="163"/>
        <end position="188"/>
    </location>
</feature>
<name>A0A9P4NYW4_9PEZI</name>
<organism evidence="2 3">
    <name type="scientific">Tothia fuscella</name>
    <dbReference type="NCBI Taxonomy" id="1048955"/>
    <lineage>
        <taxon>Eukaryota</taxon>
        <taxon>Fungi</taxon>
        <taxon>Dikarya</taxon>
        <taxon>Ascomycota</taxon>
        <taxon>Pezizomycotina</taxon>
        <taxon>Dothideomycetes</taxon>
        <taxon>Pleosporomycetidae</taxon>
        <taxon>Venturiales</taxon>
        <taxon>Cylindrosympodiaceae</taxon>
        <taxon>Tothia</taxon>
    </lineage>
</organism>
<gene>
    <name evidence="2" type="ORF">EJ08DRAFT_693834</name>
</gene>
<protein>
    <submittedName>
        <fullName evidence="2">Uncharacterized protein</fullName>
    </submittedName>
</protein>
<evidence type="ECO:0000313" key="3">
    <source>
        <dbReference type="Proteomes" id="UP000800235"/>
    </source>
</evidence>
<feature type="compositionally biased region" description="Polar residues" evidence="1">
    <location>
        <begin position="561"/>
        <end position="570"/>
    </location>
</feature>
<feature type="compositionally biased region" description="Low complexity" evidence="1">
    <location>
        <begin position="210"/>
        <end position="220"/>
    </location>
</feature>
<feature type="compositionally biased region" description="Polar residues" evidence="1">
    <location>
        <begin position="476"/>
        <end position="487"/>
    </location>
</feature>
<evidence type="ECO:0000313" key="2">
    <source>
        <dbReference type="EMBL" id="KAF2434296.1"/>
    </source>
</evidence>
<keyword evidence="3" id="KW-1185">Reference proteome</keyword>
<sequence>MENFPIAIAIESLFRDAYTILEQVHQAADHMATISAALTSCHRTIQLLERIHRDQVRSGNPDVSQDIYGLRQKLDLFIASCNALNYVAKLSTPSVQIGCMAAGSKPPRKKKQERELQEEFWDHQHLLSLGLANAVFMTTLDFQRQNGQTADPILATILRQAEKRHAMHERADKTNPDGRNKKPAESRADELEWEFCLRRYFDYCDTHGISNSNTSHSSRSYRSDPGTGSTRNPSHSSETVMAPAPHQTAAQSRFSYRSYRQGEHSGNYPPRQVRLLENPSPSSGQIYNEVYTRSRRSSAASNISNPSPISRTSSWGPQYKANGSPITDVPPQRSRSYGNGDYVEQTPFGPAVPQHNSMGRALKDIMAATQQLAPNEARAYVQGRLAGLAPEETAQIRHSLKFDVGPQQLPRVTTYSSSPPTQVANFVPISQNDGAPSRRAFAEPRAKVPPFARAASAPLPMPGVQNIKKRKDKQLRNISGNAVSKPQPTHRGSKKRLSGLEVEHARSLSTIVERPGTAKSKASSTKSRKSIFSLRKEAHPPIPESSSTHPEVRKPPYPESVKSNNSSNLRHSMIAPQESRIVELDESSEEEFPLKPNAKSKKLKSAMSKDLPMTPGDFNASPAKGMGRFFGFKKSRKEEVELPSSSSMPQLVIPPRSSTESSRQPSLGGLRKSASKSTLCLVAIQEGPEEPFQVWLSAMPYIEGRTASPRV</sequence>
<evidence type="ECO:0000256" key="1">
    <source>
        <dbReference type="SAM" id="MobiDB-lite"/>
    </source>
</evidence>
<comment type="caution">
    <text evidence="2">The sequence shown here is derived from an EMBL/GenBank/DDBJ whole genome shotgun (WGS) entry which is preliminary data.</text>
</comment>
<proteinExistence type="predicted"/>
<feature type="compositionally biased region" description="Polar residues" evidence="1">
    <location>
        <begin position="226"/>
        <end position="239"/>
    </location>
</feature>
<dbReference type="EMBL" id="MU007017">
    <property type="protein sequence ID" value="KAF2434296.1"/>
    <property type="molecule type" value="Genomic_DNA"/>
</dbReference>
<dbReference type="AlphaFoldDB" id="A0A9P4NYW4"/>
<accession>A0A9P4NYW4</accession>
<reference evidence="2" key="1">
    <citation type="journal article" date="2020" name="Stud. Mycol.">
        <title>101 Dothideomycetes genomes: a test case for predicting lifestyles and emergence of pathogens.</title>
        <authorList>
            <person name="Haridas S."/>
            <person name="Albert R."/>
            <person name="Binder M."/>
            <person name="Bloem J."/>
            <person name="Labutti K."/>
            <person name="Salamov A."/>
            <person name="Andreopoulos B."/>
            <person name="Baker S."/>
            <person name="Barry K."/>
            <person name="Bills G."/>
            <person name="Bluhm B."/>
            <person name="Cannon C."/>
            <person name="Castanera R."/>
            <person name="Culley D."/>
            <person name="Daum C."/>
            <person name="Ezra D."/>
            <person name="Gonzalez J."/>
            <person name="Henrissat B."/>
            <person name="Kuo A."/>
            <person name="Liang C."/>
            <person name="Lipzen A."/>
            <person name="Lutzoni F."/>
            <person name="Magnuson J."/>
            <person name="Mondo S."/>
            <person name="Nolan M."/>
            <person name="Ohm R."/>
            <person name="Pangilinan J."/>
            <person name="Park H.-J."/>
            <person name="Ramirez L."/>
            <person name="Alfaro M."/>
            <person name="Sun H."/>
            <person name="Tritt A."/>
            <person name="Yoshinaga Y."/>
            <person name="Zwiers L.-H."/>
            <person name="Turgeon B."/>
            <person name="Goodwin S."/>
            <person name="Spatafora J."/>
            <person name="Crous P."/>
            <person name="Grigoriev I."/>
        </authorList>
    </citation>
    <scope>NUCLEOTIDE SEQUENCE</scope>
    <source>
        <strain evidence="2">CBS 130266</strain>
    </source>
</reference>
<feature type="compositionally biased region" description="Polar residues" evidence="1">
    <location>
        <begin position="656"/>
        <end position="665"/>
    </location>
</feature>
<feature type="compositionally biased region" description="Low complexity" evidence="1">
    <location>
        <begin position="297"/>
        <end position="314"/>
    </location>
</feature>
<feature type="region of interest" description="Disordered" evidence="1">
    <location>
        <begin position="208"/>
        <end position="355"/>
    </location>
</feature>
<dbReference type="Proteomes" id="UP000800235">
    <property type="component" value="Unassembled WGS sequence"/>
</dbReference>